<evidence type="ECO:0000313" key="7">
    <source>
        <dbReference type="EMBL" id="SIN69653.1"/>
    </source>
</evidence>
<sequence>MFEVREVVWPRRLGHADFCLRPGELMALVGPNGAGKSSLLALMSGQYEAGSGEIRLNGQPLNRLEPVAQAQQRAWLPQRVTVPVSMPAAILLTLGLPWQPAGAVVEEVVALLELEPLLQRDVLTLSGGEQQRCQLARVMIQVASSPFQGPRFLLLDESLQALDIRHQMRALQGLRRWCRAGWLGVLWVSHDLGLAYEAADRWLLLQQGRQQGVAPPATLAQAIDLSEVFGWPLQQAECGGRQRLWPQWETRHD</sequence>
<evidence type="ECO:0000256" key="2">
    <source>
        <dbReference type="ARBA" id="ARBA00022741"/>
    </source>
</evidence>
<keyword evidence="3 7" id="KW-0067">ATP-binding</keyword>
<dbReference type="Gene3D" id="3.40.50.300">
    <property type="entry name" value="P-loop containing nucleotide triphosphate hydrolases"/>
    <property type="match status" value="1"/>
</dbReference>
<accession>A0A1N6DG36</accession>
<dbReference type="OrthoDB" id="6461291at2"/>
<dbReference type="InterPro" id="IPR027417">
    <property type="entry name" value="P-loop_NTPase"/>
</dbReference>
<protein>
    <submittedName>
        <fullName evidence="7">Iron complex transport system ATP-binding protein</fullName>
    </submittedName>
</protein>
<feature type="domain" description="ABC transporter" evidence="6">
    <location>
        <begin position="2"/>
        <end position="232"/>
    </location>
</feature>
<dbReference type="RefSeq" id="WP_074200459.1">
    <property type="nucleotide sequence ID" value="NZ_FSRE01000001.1"/>
</dbReference>
<evidence type="ECO:0000256" key="4">
    <source>
        <dbReference type="ARBA" id="ARBA00022967"/>
    </source>
</evidence>
<reference evidence="8" key="1">
    <citation type="submission" date="2016-11" db="EMBL/GenBank/DDBJ databases">
        <authorList>
            <person name="Varghese N."/>
            <person name="Submissions S."/>
        </authorList>
    </citation>
    <scope>NUCLEOTIDE SEQUENCE [LARGE SCALE GENOMIC DNA]</scope>
    <source>
        <strain evidence="8">DSM 17737</strain>
    </source>
</reference>
<dbReference type="Proteomes" id="UP000198461">
    <property type="component" value="Unassembled WGS sequence"/>
</dbReference>
<dbReference type="InterPro" id="IPR003593">
    <property type="entry name" value="AAA+_ATPase"/>
</dbReference>
<keyword evidence="8" id="KW-1185">Reference proteome</keyword>
<evidence type="ECO:0000313" key="8">
    <source>
        <dbReference type="Proteomes" id="UP000198461"/>
    </source>
</evidence>
<dbReference type="AlphaFoldDB" id="A0A1N6DG36"/>
<dbReference type="STRING" id="364032.SAMN05443662_0111"/>
<evidence type="ECO:0000256" key="3">
    <source>
        <dbReference type="ARBA" id="ARBA00022840"/>
    </source>
</evidence>
<dbReference type="GO" id="GO:0016887">
    <property type="term" value="F:ATP hydrolysis activity"/>
    <property type="evidence" value="ECO:0007669"/>
    <property type="project" value="InterPro"/>
</dbReference>
<keyword evidence="1" id="KW-0813">Transport</keyword>
<dbReference type="SUPFAM" id="SSF52540">
    <property type="entry name" value="P-loop containing nucleoside triphosphate hydrolases"/>
    <property type="match status" value="1"/>
</dbReference>
<dbReference type="PANTHER" id="PTHR42794:SF1">
    <property type="entry name" value="HEMIN IMPORT ATP-BINDING PROTEIN HMUV"/>
    <property type="match status" value="1"/>
</dbReference>
<keyword evidence="4" id="KW-1278">Translocase</keyword>
<dbReference type="EMBL" id="FSRE01000001">
    <property type="protein sequence ID" value="SIN69653.1"/>
    <property type="molecule type" value="Genomic_DNA"/>
</dbReference>
<evidence type="ECO:0000256" key="1">
    <source>
        <dbReference type="ARBA" id="ARBA00022448"/>
    </source>
</evidence>
<dbReference type="GO" id="GO:0005524">
    <property type="term" value="F:ATP binding"/>
    <property type="evidence" value="ECO:0007669"/>
    <property type="project" value="UniProtKB-KW"/>
</dbReference>
<proteinExistence type="predicted"/>
<organism evidence="7 8">
    <name type="scientific">Sulfurivirga caldicuralii</name>
    <dbReference type="NCBI Taxonomy" id="364032"/>
    <lineage>
        <taxon>Bacteria</taxon>
        <taxon>Pseudomonadati</taxon>
        <taxon>Pseudomonadota</taxon>
        <taxon>Gammaproteobacteria</taxon>
        <taxon>Thiotrichales</taxon>
        <taxon>Piscirickettsiaceae</taxon>
        <taxon>Sulfurivirga</taxon>
    </lineage>
</organism>
<name>A0A1N6DG36_9GAMM</name>
<keyword evidence="2" id="KW-0547">Nucleotide-binding</keyword>
<dbReference type="Pfam" id="PF00005">
    <property type="entry name" value="ABC_tran"/>
    <property type="match status" value="1"/>
</dbReference>
<evidence type="ECO:0000256" key="5">
    <source>
        <dbReference type="ARBA" id="ARBA00037066"/>
    </source>
</evidence>
<dbReference type="PROSITE" id="PS50893">
    <property type="entry name" value="ABC_TRANSPORTER_2"/>
    <property type="match status" value="1"/>
</dbReference>
<dbReference type="InterPro" id="IPR003439">
    <property type="entry name" value="ABC_transporter-like_ATP-bd"/>
</dbReference>
<comment type="function">
    <text evidence="5">Part of the ABC transporter complex HmuTUV involved in hemin import. Responsible for energy coupling to the transport system.</text>
</comment>
<evidence type="ECO:0000259" key="6">
    <source>
        <dbReference type="PROSITE" id="PS50893"/>
    </source>
</evidence>
<dbReference type="PANTHER" id="PTHR42794">
    <property type="entry name" value="HEMIN IMPORT ATP-BINDING PROTEIN HMUV"/>
    <property type="match status" value="1"/>
</dbReference>
<gene>
    <name evidence="7" type="ORF">SAMN05443662_0111</name>
</gene>
<dbReference type="SMART" id="SM00382">
    <property type="entry name" value="AAA"/>
    <property type="match status" value="1"/>
</dbReference>